<name>A0A9P6LZQ1_9FUNG</name>
<dbReference type="Proteomes" id="UP000749646">
    <property type="component" value="Unassembled WGS sequence"/>
</dbReference>
<proteinExistence type="predicted"/>
<comment type="caution">
    <text evidence="4">The sequence shown here is derived from an EMBL/GenBank/DDBJ whole genome shotgun (WGS) entry which is preliminary data.</text>
</comment>
<feature type="region of interest" description="Disordered" evidence="2">
    <location>
        <begin position="83"/>
        <end position="109"/>
    </location>
</feature>
<evidence type="ECO:0000313" key="3">
    <source>
        <dbReference type="EMBL" id="KAF9956037.1"/>
    </source>
</evidence>
<dbReference type="OrthoDB" id="5801062at2759"/>
<dbReference type="AlphaFoldDB" id="A0A9P6LZQ1"/>
<reference evidence="4" key="1">
    <citation type="journal article" date="2020" name="Fungal Divers.">
        <title>Resolving the Mortierellaceae phylogeny through synthesis of multi-gene phylogenetics and phylogenomics.</title>
        <authorList>
            <person name="Vandepol N."/>
            <person name="Liber J."/>
            <person name="Desiro A."/>
            <person name="Na H."/>
            <person name="Kennedy M."/>
            <person name="Barry K."/>
            <person name="Grigoriev I.V."/>
            <person name="Miller A.N."/>
            <person name="O'Donnell K."/>
            <person name="Stajich J.E."/>
            <person name="Bonito G."/>
        </authorList>
    </citation>
    <scope>NUCLEOTIDE SEQUENCE</scope>
    <source>
        <strain evidence="4">MES-2147</strain>
    </source>
</reference>
<feature type="coiled-coil region" evidence="1">
    <location>
        <begin position="23"/>
        <end position="78"/>
    </location>
</feature>
<evidence type="ECO:0000313" key="4">
    <source>
        <dbReference type="EMBL" id="KAF9956038.1"/>
    </source>
</evidence>
<keyword evidence="1" id="KW-0175">Coiled coil</keyword>
<accession>A0A9P6LZQ1</accession>
<dbReference type="EMBL" id="JAAAHW010006717">
    <property type="protein sequence ID" value="KAF9956037.1"/>
    <property type="molecule type" value="Genomic_DNA"/>
</dbReference>
<sequence>MDVSSSLLAPQLQDHLFQAAQCAKNLQDRNQEIEGENKKLKQLARDQRASAIDWCSVAKKYQQDRNFMALRLAELELEIAKKVHQGDRNPSEGSVTQAKHHQGIEVDTNQSDDTNLLNALVSQSISEILDHM</sequence>
<evidence type="ECO:0000313" key="5">
    <source>
        <dbReference type="Proteomes" id="UP000749646"/>
    </source>
</evidence>
<organism evidence="4 5">
    <name type="scientific">Modicella reniformis</name>
    <dbReference type="NCBI Taxonomy" id="1440133"/>
    <lineage>
        <taxon>Eukaryota</taxon>
        <taxon>Fungi</taxon>
        <taxon>Fungi incertae sedis</taxon>
        <taxon>Mucoromycota</taxon>
        <taxon>Mortierellomycotina</taxon>
        <taxon>Mortierellomycetes</taxon>
        <taxon>Mortierellales</taxon>
        <taxon>Mortierellaceae</taxon>
        <taxon>Modicella</taxon>
    </lineage>
</organism>
<protein>
    <submittedName>
        <fullName evidence="4">Uncharacterized protein</fullName>
    </submittedName>
</protein>
<gene>
    <name evidence="3" type="ORF">BGZ65_003017</name>
    <name evidence="4" type="ORF">BGZ65_003018</name>
</gene>
<evidence type="ECO:0000256" key="1">
    <source>
        <dbReference type="SAM" id="Coils"/>
    </source>
</evidence>
<evidence type="ECO:0000256" key="2">
    <source>
        <dbReference type="SAM" id="MobiDB-lite"/>
    </source>
</evidence>
<keyword evidence="5" id="KW-1185">Reference proteome</keyword>
<dbReference type="EMBL" id="JAAAHW010006717">
    <property type="protein sequence ID" value="KAF9956038.1"/>
    <property type="molecule type" value="Genomic_DNA"/>
</dbReference>